<comment type="caution">
    <text evidence="1">The sequence shown here is derived from an EMBL/GenBank/DDBJ whole genome shotgun (WGS) entry which is preliminary data.</text>
</comment>
<name>A0A8H7YXA7_AJECA</name>
<dbReference type="EMBL" id="JAEVHI010000002">
    <property type="protein sequence ID" value="KAG5299692.1"/>
    <property type="molecule type" value="Genomic_DNA"/>
</dbReference>
<organism evidence="1 2">
    <name type="scientific">Ajellomyces capsulatus</name>
    <name type="common">Darling's disease fungus</name>
    <name type="synonym">Histoplasma capsulatum</name>
    <dbReference type="NCBI Taxonomy" id="5037"/>
    <lineage>
        <taxon>Eukaryota</taxon>
        <taxon>Fungi</taxon>
        <taxon>Dikarya</taxon>
        <taxon>Ascomycota</taxon>
        <taxon>Pezizomycotina</taxon>
        <taxon>Eurotiomycetes</taxon>
        <taxon>Eurotiomycetidae</taxon>
        <taxon>Onygenales</taxon>
        <taxon>Ajellomycetaceae</taxon>
        <taxon>Histoplasma</taxon>
    </lineage>
</organism>
<dbReference type="AlphaFoldDB" id="A0A8H7YXA7"/>
<proteinExistence type="predicted"/>
<dbReference type="Proteomes" id="UP000670092">
    <property type="component" value="Unassembled WGS sequence"/>
</dbReference>
<evidence type="ECO:0000313" key="1">
    <source>
        <dbReference type="EMBL" id="KAG5299692.1"/>
    </source>
</evidence>
<evidence type="ECO:0000313" key="2">
    <source>
        <dbReference type="Proteomes" id="UP000670092"/>
    </source>
</evidence>
<dbReference type="VEuPathDB" id="FungiDB:I7I52_10087"/>
<gene>
    <name evidence="1" type="ORF">I7I52_10087</name>
</gene>
<sequence>MVKKKKDNPPLRGSAVCRVTLQGSTNSHRLQNVGYYVPVAHAYSLRRPLVQSLNPFLDEFTVSEN</sequence>
<protein>
    <submittedName>
        <fullName evidence="1">Uncharacterized protein</fullName>
    </submittedName>
</protein>
<reference evidence="1 2" key="1">
    <citation type="submission" date="2021-01" db="EMBL/GenBank/DDBJ databases">
        <title>Chromosome-level genome assembly of a human fungal pathogen reveals clustering of transcriptionally co-regulated genes.</title>
        <authorList>
            <person name="Voorhies M."/>
            <person name="Cohen S."/>
            <person name="Shea T.P."/>
            <person name="Petrus S."/>
            <person name="Munoz J.F."/>
            <person name="Poplawski S."/>
            <person name="Goldman W.E."/>
            <person name="Michael T."/>
            <person name="Cuomo C.A."/>
            <person name="Sil A."/>
            <person name="Beyhan S."/>
        </authorList>
    </citation>
    <scope>NUCLEOTIDE SEQUENCE [LARGE SCALE GENOMIC DNA]</scope>
    <source>
        <strain evidence="1 2">G184AR</strain>
    </source>
</reference>
<accession>A0A8H7YXA7</accession>